<accession>A0ABR3VY77</accession>
<organism evidence="1 2">
    <name type="scientific">Diaporthe australafricana</name>
    <dbReference type="NCBI Taxonomy" id="127596"/>
    <lineage>
        <taxon>Eukaryota</taxon>
        <taxon>Fungi</taxon>
        <taxon>Dikarya</taxon>
        <taxon>Ascomycota</taxon>
        <taxon>Pezizomycotina</taxon>
        <taxon>Sordariomycetes</taxon>
        <taxon>Sordariomycetidae</taxon>
        <taxon>Diaporthales</taxon>
        <taxon>Diaporthaceae</taxon>
        <taxon>Diaporthe</taxon>
    </lineage>
</organism>
<proteinExistence type="predicted"/>
<keyword evidence="2" id="KW-1185">Reference proteome</keyword>
<evidence type="ECO:0000313" key="2">
    <source>
        <dbReference type="Proteomes" id="UP001583177"/>
    </source>
</evidence>
<name>A0ABR3VY77_9PEZI</name>
<sequence length="244" mass="27164">MPLKAAPKVAPVWNGALDETKGGTPDSVDNVPKTAAAWGVSQTNPQDLKQNCVSCCLARMENYRDVHDFWRATVRDPPPPRPLLMDEVVKLTRRTGWEYRSKKFRSTPAAGPTRAYSAWQYLDKFYLRAFPAFDDTYMLLFRLPSGRGHAVNLHYTVAPRTAGGSGGGSSSIPGIGKAADDHMAHWRFRDYQHSDSGEAFDPRVLQSATEIIVMGRYAVVGGDPARAQRLYDAWKARGRLLPRN</sequence>
<dbReference type="Proteomes" id="UP001583177">
    <property type="component" value="Unassembled WGS sequence"/>
</dbReference>
<reference evidence="1 2" key="1">
    <citation type="journal article" date="2024" name="IMA Fungus">
        <title>IMA Genome - F19 : A genome assembly and annotation guide to empower mycologists, including annotated draft genome sequences of Ceratocystis pirilliformis, Diaporthe australafricana, Fusarium ophioides, Paecilomyces lecythidis, and Sporothrix stenoceras.</title>
        <authorList>
            <person name="Aylward J."/>
            <person name="Wilson A.M."/>
            <person name="Visagie C.M."/>
            <person name="Spraker J."/>
            <person name="Barnes I."/>
            <person name="Buitendag C."/>
            <person name="Ceriani C."/>
            <person name="Del Mar Angel L."/>
            <person name="du Plessis D."/>
            <person name="Fuchs T."/>
            <person name="Gasser K."/>
            <person name="Kramer D."/>
            <person name="Li W."/>
            <person name="Munsamy K."/>
            <person name="Piso A."/>
            <person name="Price J.L."/>
            <person name="Sonnekus B."/>
            <person name="Thomas C."/>
            <person name="van der Nest A."/>
            <person name="van Dijk A."/>
            <person name="van Heerden A."/>
            <person name="van Vuuren N."/>
            <person name="Yilmaz N."/>
            <person name="Duong T.A."/>
            <person name="van der Merwe N.A."/>
            <person name="Wingfield M.J."/>
            <person name="Wingfield B.D."/>
        </authorList>
    </citation>
    <scope>NUCLEOTIDE SEQUENCE [LARGE SCALE GENOMIC DNA]</scope>
    <source>
        <strain evidence="1 2">CMW 18300</strain>
    </source>
</reference>
<protein>
    <submittedName>
        <fullName evidence="1">Uncharacterized protein</fullName>
    </submittedName>
</protein>
<evidence type="ECO:0000313" key="1">
    <source>
        <dbReference type="EMBL" id="KAL1848319.1"/>
    </source>
</evidence>
<dbReference type="EMBL" id="JAWRVE010000221">
    <property type="protein sequence ID" value="KAL1848319.1"/>
    <property type="molecule type" value="Genomic_DNA"/>
</dbReference>
<gene>
    <name evidence="1" type="ORF">Daus18300_013645</name>
</gene>
<comment type="caution">
    <text evidence="1">The sequence shown here is derived from an EMBL/GenBank/DDBJ whole genome shotgun (WGS) entry which is preliminary data.</text>
</comment>